<dbReference type="KEGG" id="lck:HN018_14330"/>
<dbReference type="AlphaFoldDB" id="A0A6M8HRH8"/>
<dbReference type="InterPro" id="IPR030972">
    <property type="entry name" value="UrcA_uranyl"/>
</dbReference>
<dbReference type="NCBIfam" id="TIGR04433">
    <property type="entry name" value="UrcA_uranyl"/>
    <property type="match status" value="1"/>
</dbReference>
<gene>
    <name evidence="2" type="ORF">HN018_14330</name>
</gene>
<name>A0A6M8HRH8_9PROT</name>
<dbReference type="Proteomes" id="UP000500767">
    <property type="component" value="Chromosome"/>
</dbReference>
<organism evidence="2 3">
    <name type="scientific">Lichenicola cladoniae</name>
    <dbReference type="NCBI Taxonomy" id="1484109"/>
    <lineage>
        <taxon>Bacteria</taxon>
        <taxon>Pseudomonadati</taxon>
        <taxon>Pseudomonadota</taxon>
        <taxon>Alphaproteobacteria</taxon>
        <taxon>Acetobacterales</taxon>
        <taxon>Acetobacteraceae</taxon>
        <taxon>Lichenicola</taxon>
    </lineage>
</organism>
<dbReference type="EMBL" id="CP053708">
    <property type="protein sequence ID" value="QKE91064.1"/>
    <property type="molecule type" value="Genomic_DNA"/>
</dbReference>
<feature type="chain" id="PRO_5026912213" evidence="1">
    <location>
        <begin position="28"/>
        <end position="119"/>
    </location>
</feature>
<evidence type="ECO:0000313" key="3">
    <source>
        <dbReference type="Proteomes" id="UP000500767"/>
    </source>
</evidence>
<reference evidence="2 3" key="1">
    <citation type="journal article" date="2014" name="World J. Microbiol. Biotechnol.">
        <title>Biodiversity and physiological characteristics of Antarctic and Arctic lichens-associated bacteria.</title>
        <authorList>
            <person name="Lee Y.M."/>
            <person name="Kim E.H."/>
            <person name="Lee H.K."/>
            <person name="Hong S.G."/>
        </authorList>
    </citation>
    <scope>NUCLEOTIDE SEQUENCE [LARGE SCALE GENOMIC DNA]</scope>
    <source>
        <strain evidence="2 3">PAMC 26569</strain>
    </source>
</reference>
<keyword evidence="1" id="KW-0732">Signal</keyword>
<feature type="signal peptide" evidence="1">
    <location>
        <begin position="1"/>
        <end position="27"/>
    </location>
</feature>
<protein>
    <submittedName>
        <fullName evidence="2">UrcA family protein</fullName>
    </submittedName>
</protein>
<sequence>MTVHSRSFNLRAALSTMLAVSVLSCAAARGADPDVDTHSVSVDLSGIDVFSPTGRAAAKDRIAIAASSACGGPDFKDLSTSIQFDRCREEAMSTAQNDLDLKIAAMNRADSSASTIASR</sequence>
<keyword evidence="3" id="KW-1185">Reference proteome</keyword>
<dbReference type="RefSeq" id="WP_171833413.1">
    <property type="nucleotide sequence ID" value="NZ_CP053708.1"/>
</dbReference>
<proteinExistence type="predicted"/>
<dbReference type="PROSITE" id="PS51257">
    <property type="entry name" value="PROKAR_LIPOPROTEIN"/>
    <property type="match status" value="1"/>
</dbReference>
<evidence type="ECO:0000313" key="2">
    <source>
        <dbReference type="EMBL" id="QKE91064.1"/>
    </source>
</evidence>
<evidence type="ECO:0000256" key="1">
    <source>
        <dbReference type="SAM" id="SignalP"/>
    </source>
</evidence>
<accession>A0A6M8HRH8</accession>